<dbReference type="AlphaFoldDB" id="A0A378XYQ9"/>
<dbReference type="EMBL" id="UGSC01000001">
    <property type="protein sequence ID" value="SUA70126.1"/>
    <property type="molecule type" value="Genomic_DNA"/>
</dbReference>
<protein>
    <submittedName>
        <fullName evidence="1">Uncharacterized protein</fullName>
    </submittedName>
</protein>
<organism evidence="1 2">
    <name type="scientific">Paenibacillus polymyxa</name>
    <name type="common">Bacillus polymyxa</name>
    <dbReference type="NCBI Taxonomy" id="1406"/>
    <lineage>
        <taxon>Bacteria</taxon>
        <taxon>Bacillati</taxon>
        <taxon>Bacillota</taxon>
        <taxon>Bacilli</taxon>
        <taxon>Bacillales</taxon>
        <taxon>Paenibacillaceae</taxon>
        <taxon>Paenibacillus</taxon>
    </lineage>
</organism>
<sequence length="58" mass="7074">MNLVGHNIELVKELKIHTLKRLEMYNKYGFIKEDKYEELVKLETNYLDDRLKMMESLL</sequence>
<dbReference type="RefSeq" id="WP_019687526.1">
    <property type="nucleotide sequence ID" value="NZ_CP049598.1"/>
</dbReference>
<reference evidence="1 2" key="1">
    <citation type="submission" date="2018-06" db="EMBL/GenBank/DDBJ databases">
        <authorList>
            <consortium name="Pathogen Informatics"/>
            <person name="Doyle S."/>
        </authorList>
    </citation>
    <scope>NUCLEOTIDE SEQUENCE [LARGE SCALE GENOMIC DNA]</scope>
    <source>
        <strain evidence="1 2">NCTC10343</strain>
    </source>
</reference>
<proteinExistence type="predicted"/>
<dbReference type="Proteomes" id="UP000254400">
    <property type="component" value="Unassembled WGS sequence"/>
</dbReference>
<dbReference type="GeneID" id="93346369"/>
<gene>
    <name evidence="1" type="ORF">NCTC10343_02996</name>
</gene>
<evidence type="ECO:0000313" key="1">
    <source>
        <dbReference type="EMBL" id="SUA70126.1"/>
    </source>
</evidence>
<accession>A0A378XYQ9</accession>
<name>A0A378XYQ9_PAEPO</name>
<evidence type="ECO:0000313" key="2">
    <source>
        <dbReference type="Proteomes" id="UP000254400"/>
    </source>
</evidence>